<dbReference type="Gene3D" id="1.25.10.10">
    <property type="entry name" value="Leucine-rich Repeat Variant"/>
    <property type="match status" value="1"/>
</dbReference>
<dbReference type="OMA" id="TDWREQE"/>
<comment type="subcellular location">
    <subcellularLocation>
        <location evidence="1">Nucleus</location>
    </subcellularLocation>
</comment>
<dbReference type="GO" id="GO:0005681">
    <property type="term" value="C:spliceosomal complex"/>
    <property type="evidence" value="ECO:0007669"/>
    <property type="project" value="TreeGrafter"/>
</dbReference>
<gene>
    <name evidence="8" type="ORF">M0811_08218</name>
</gene>
<accession>A0A9Q0LK27</accession>
<evidence type="ECO:0000256" key="6">
    <source>
        <dbReference type="SAM" id="Coils"/>
    </source>
</evidence>
<sequence length="533" mass="62787">MNQNTRKRTIEKNQKQDIDQIVSRVKFLPNLDSKFLKETLINLKKKWEYNQQQRIKFVEDPEKFMESESDLNTTIHELKLFAANPSMYEDILSFPNFIETVQNLISHENNDISQSILEALNEFIEEDADIEEDKENYTTKFAVTLLQNGILEIVVDNMFRLKNQNNDSSFDSENKSIFVSFNMIENFLEMDEKVTEFFNKKPEFFTFILDISQNAAQNFNANMEYASEILAILVQSNEKNQEILGKAENLDKLMHIINSFKAIKTTGDLDEFVQNIFDSLCSCLMNTKIQDQFRNLEGIELLLIMIKKNKQQFPSLKALDFAIMNNPESCKYFIEKALGLKIIFSLLMRQKLKSKKNAKKSKEKKENERKFDEFIFSILLSLMNQSAELNYARVVNKFIEKNHEKTEKMLDIFQKWNKKLIKGMILIQNEEDQNKIKKDLLDEITEEEKEYEKYTQKLNFGLLILQSISVIVLKLFVFSENSKIKILEILNRKKIEFNYIVNLVNEFFSNLDEESGDRKILEDLLILVRKSLN</sequence>
<dbReference type="PANTHER" id="PTHR14978:SF0">
    <property type="entry name" value="BETA-CATENIN-LIKE PROTEIN 1"/>
    <property type="match status" value="1"/>
</dbReference>
<keyword evidence="4 6" id="KW-0175">Coiled coil</keyword>
<evidence type="ECO:0000256" key="4">
    <source>
        <dbReference type="ARBA" id="ARBA00023054"/>
    </source>
</evidence>
<dbReference type="SMART" id="SM01156">
    <property type="entry name" value="DUF1716"/>
    <property type="match status" value="1"/>
</dbReference>
<keyword evidence="5" id="KW-0539">Nucleus</keyword>
<evidence type="ECO:0000256" key="1">
    <source>
        <dbReference type="ARBA" id="ARBA00004123"/>
    </source>
</evidence>
<protein>
    <submittedName>
        <fullName evidence="8">Beta-catenin-like protein</fullName>
    </submittedName>
</protein>
<evidence type="ECO:0000313" key="8">
    <source>
        <dbReference type="EMBL" id="KAJ5073945.1"/>
    </source>
</evidence>
<dbReference type="PANTHER" id="PTHR14978">
    <property type="entry name" value="BETA-CATENIN-LIKE PROTEIN 1 NUCLEAR ASSOCIATED PROTEIN"/>
    <property type="match status" value="1"/>
</dbReference>
<dbReference type="InterPro" id="IPR039678">
    <property type="entry name" value="CTNNBL1"/>
</dbReference>
<comment type="caution">
    <text evidence="8">The sequence shown here is derived from an EMBL/GenBank/DDBJ whole genome shotgun (WGS) entry which is preliminary data.</text>
</comment>
<proteinExistence type="predicted"/>
<evidence type="ECO:0000259" key="7">
    <source>
        <dbReference type="SMART" id="SM01156"/>
    </source>
</evidence>
<keyword evidence="9" id="KW-1185">Reference proteome</keyword>
<dbReference type="Proteomes" id="UP001149090">
    <property type="component" value="Unassembled WGS sequence"/>
</dbReference>
<dbReference type="InterPro" id="IPR011989">
    <property type="entry name" value="ARM-like"/>
</dbReference>
<evidence type="ECO:0000256" key="2">
    <source>
        <dbReference type="ARBA" id="ARBA00022553"/>
    </source>
</evidence>
<evidence type="ECO:0000256" key="3">
    <source>
        <dbReference type="ARBA" id="ARBA00022737"/>
    </source>
</evidence>
<feature type="domain" description="Beta-catenin-like protein 1 N-terminal" evidence="7">
    <location>
        <begin position="14"/>
        <end position="117"/>
    </location>
</feature>
<keyword evidence="2" id="KW-0597">Phosphoprotein</keyword>
<evidence type="ECO:0000313" key="9">
    <source>
        <dbReference type="Proteomes" id="UP001149090"/>
    </source>
</evidence>
<evidence type="ECO:0000256" key="5">
    <source>
        <dbReference type="ARBA" id="ARBA00023242"/>
    </source>
</evidence>
<dbReference type="GO" id="GO:0010467">
    <property type="term" value="P:gene expression"/>
    <property type="evidence" value="ECO:0007669"/>
    <property type="project" value="UniProtKB-ARBA"/>
</dbReference>
<dbReference type="FunFam" id="1.25.10.10:FF:001136">
    <property type="entry name" value="Beta-catenin-like protein 1"/>
    <property type="match status" value="1"/>
</dbReference>
<dbReference type="EMBL" id="JAPDFW010000071">
    <property type="protein sequence ID" value="KAJ5073945.1"/>
    <property type="molecule type" value="Genomic_DNA"/>
</dbReference>
<dbReference type="Pfam" id="PF08216">
    <property type="entry name" value="CTNNBL"/>
    <property type="match status" value="1"/>
</dbReference>
<name>A0A9Q0LK27_ANAIG</name>
<dbReference type="OrthoDB" id="1898821at2759"/>
<dbReference type="InterPro" id="IPR013180">
    <property type="entry name" value="CTNNBL1_N"/>
</dbReference>
<dbReference type="AlphaFoldDB" id="A0A9Q0LK27"/>
<feature type="coiled-coil region" evidence="6">
    <location>
        <begin position="427"/>
        <end position="457"/>
    </location>
</feature>
<reference evidence="8" key="1">
    <citation type="submission" date="2022-10" db="EMBL/GenBank/DDBJ databases">
        <title>Novel sulphate-reducing endosymbionts in the free-living metamonad Anaeramoeba.</title>
        <authorList>
            <person name="Jerlstrom-Hultqvist J."/>
            <person name="Cepicka I."/>
            <person name="Gallot-Lavallee L."/>
            <person name="Salas-Leiva D."/>
            <person name="Curtis B.A."/>
            <person name="Zahonova K."/>
            <person name="Pipaliya S."/>
            <person name="Dacks J."/>
            <person name="Roger A.J."/>
        </authorList>
    </citation>
    <scope>NUCLEOTIDE SEQUENCE</scope>
    <source>
        <strain evidence="8">BMAN</strain>
    </source>
</reference>
<organism evidence="8 9">
    <name type="scientific">Anaeramoeba ignava</name>
    <name type="common">Anaerobic marine amoeba</name>
    <dbReference type="NCBI Taxonomy" id="1746090"/>
    <lineage>
        <taxon>Eukaryota</taxon>
        <taxon>Metamonada</taxon>
        <taxon>Anaeramoebidae</taxon>
        <taxon>Anaeramoeba</taxon>
    </lineage>
</organism>
<dbReference type="SUPFAM" id="SSF48371">
    <property type="entry name" value="ARM repeat"/>
    <property type="match status" value="1"/>
</dbReference>
<keyword evidence="3" id="KW-0677">Repeat</keyword>
<dbReference type="InterPro" id="IPR016024">
    <property type="entry name" value="ARM-type_fold"/>
</dbReference>